<evidence type="ECO:0000313" key="5">
    <source>
        <dbReference type="Proteomes" id="UP001139700"/>
    </source>
</evidence>
<feature type="domain" description="BD-FAE-like" evidence="3">
    <location>
        <begin position="94"/>
        <end position="282"/>
    </location>
</feature>
<dbReference type="Gene3D" id="3.40.50.1820">
    <property type="entry name" value="alpha/beta hydrolase"/>
    <property type="match status" value="1"/>
</dbReference>
<evidence type="ECO:0000259" key="3">
    <source>
        <dbReference type="Pfam" id="PF20434"/>
    </source>
</evidence>
<dbReference type="GO" id="GO:0016787">
    <property type="term" value="F:hydrolase activity"/>
    <property type="evidence" value="ECO:0007669"/>
    <property type="project" value="UniProtKB-KW"/>
</dbReference>
<dbReference type="PANTHER" id="PTHR48081">
    <property type="entry name" value="AB HYDROLASE SUPERFAMILY PROTEIN C4A8.06C"/>
    <property type="match status" value="1"/>
</dbReference>
<dbReference type="Pfam" id="PF20434">
    <property type="entry name" value="BD-FAE"/>
    <property type="match status" value="1"/>
</dbReference>
<dbReference type="InterPro" id="IPR050300">
    <property type="entry name" value="GDXG_lipolytic_enzyme"/>
</dbReference>
<keyword evidence="2 4" id="KW-0378">Hydrolase</keyword>
<dbReference type="InterPro" id="IPR049492">
    <property type="entry name" value="BD-FAE-like_dom"/>
</dbReference>
<protein>
    <submittedName>
        <fullName evidence="4">Alpha/beta hydrolase</fullName>
    </submittedName>
</protein>
<dbReference type="AlphaFoldDB" id="A0A9X1PB47"/>
<reference evidence="4" key="1">
    <citation type="submission" date="2021-12" db="EMBL/GenBank/DDBJ databases">
        <title>Novel species in genus Dyadobacter.</title>
        <authorList>
            <person name="Ma C."/>
        </authorList>
    </citation>
    <scope>NUCLEOTIDE SEQUENCE</scope>
    <source>
        <strain evidence="4">CY399</strain>
    </source>
</reference>
<keyword evidence="5" id="KW-1185">Reference proteome</keyword>
<accession>A0A9X1PB47</accession>
<dbReference type="InterPro" id="IPR029058">
    <property type="entry name" value="AB_hydrolase_fold"/>
</dbReference>
<evidence type="ECO:0000256" key="2">
    <source>
        <dbReference type="ARBA" id="ARBA00022801"/>
    </source>
</evidence>
<gene>
    <name evidence="4" type="ORF">LXM24_14360</name>
</gene>
<dbReference type="InterPro" id="IPR002168">
    <property type="entry name" value="Lipase_GDXG_HIS_AS"/>
</dbReference>
<comment type="similarity">
    <text evidence="1">Belongs to the 'GDXG' lipolytic enzyme family.</text>
</comment>
<dbReference type="SUPFAM" id="SSF53474">
    <property type="entry name" value="alpha/beta-Hydrolases"/>
    <property type="match status" value="1"/>
</dbReference>
<name>A0A9X1PB47_9BACT</name>
<dbReference type="EMBL" id="JAJTTA010000002">
    <property type="protein sequence ID" value="MCF0041282.1"/>
    <property type="molecule type" value="Genomic_DNA"/>
</dbReference>
<comment type="caution">
    <text evidence="4">The sequence shown here is derived from an EMBL/GenBank/DDBJ whole genome shotgun (WGS) entry which is preliminary data.</text>
</comment>
<evidence type="ECO:0000313" key="4">
    <source>
        <dbReference type="EMBL" id="MCF0041282.1"/>
    </source>
</evidence>
<evidence type="ECO:0000256" key="1">
    <source>
        <dbReference type="ARBA" id="ARBA00010515"/>
    </source>
</evidence>
<sequence length="343" mass="38013">MLRFNYNMDTIMRIKVLLNTVFAVAVMLAAGKPAVGQIKPSGAADTSFSVMGSYRSEIRHHPDIRMADPTMPASVNASRNIPYRQNRSGRNLLLDIYQRKQRLPKPVPAILMVHGGGWRSGDRTHNTTLAQRLAEKGFITITADYSLSTEDLFPAAVYDLKAAIRWIRAHAGEYNIDTSRIAVLGFSAGGELAAFIGATNGNKKFEGSGEHMAYSSAVQAVIDIDGILAFIHPESGEGDESKSISAATYWFGYPKSERAELWNDGSPITHVSSKSPPYLFINSSVSRMHAGREDFIKKLNGFNIYSEVKTFSDAPHTFMFFDPWFNPTLKSIDDFMSRIFPAK</sequence>
<dbReference type="Proteomes" id="UP001139700">
    <property type="component" value="Unassembled WGS sequence"/>
</dbReference>
<dbReference type="RefSeq" id="WP_234613881.1">
    <property type="nucleotide sequence ID" value="NZ_CP098806.1"/>
</dbReference>
<proteinExistence type="inferred from homology"/>
<dbReference type="PROSITE" id="PS01173">
    <property type="entry name" value="LIPASE_GDXG_HIS"/>
    <property type="match status" value="1"/>
</dbReference>
<organism evidence="4 5">
    <name type="scientific">Dyadobacter fanqingshengii</name>
    <dbReference type="NCBI Taxonomy" id="2906443"/>
    <lineage>
        <taxon>Bacteria</taxon>
        <taxon>Pseudomonadati</taxon>
        <taxon>Bacteroidota</taxon>
        <taxon>Cytophagia</taxon>
        <taxon>Cytophagales</taxon>
        <taxon>Spirosomataceae</taxon>
        <taxon>Dyadobacter</taxon>
    </lineage>
</organism>
<dbReference type="PANTHER" id="PTHR48081:SF13">
    <property type="entry name" value="ALPHA_BETA HYDROLASE"/>
    <property type="match status" value="1"/>
</dbReference>